<feature type="region of interest" description="Disordered" evidence="1">
    <location>
        <begin position="1"/>
        <end position="114"/>
    </location>
</feature>
<accession>A0A7S2IDH2</accession>
<name>A0A7S2IDH2_9EUKA</name>
<evidence type="ECO:0000256" key="1">
    <source>
        <dbReference type="SAM" id="MobiDB-lite"/>
    </source>
</evidence>
<evidence type="ECO:0000313" key="2">
    <source>
        <dbReference type="EMBL" id="CAD9514915.1"/>
    </source>
</evidence>
<protein>
    <submittedName>
        <fullName evidence="2">Uncharacterized protein</fullName>
    </submittedName>
</protein>
<feature type="compositionally biased region" description="Acidic residues" evidence="1">
    <location>
        <begin position="53"/>
        <end position="99"/>
    </location>
</feature>
<gene>
    <name evidence="2" type="ORF">CBRE1094_LOCUS32818</name>
</gene>
<dbReference type="EMBL" id="HBGU01060447">
    <property type="protein sequence ID" value="CAD9514915.1"/>
    <property type="molecule type" value="Transcribed_RNA"/>
</dbReference>
<reference evidence="2" key="1">
    <citation type="submission" date="2021-01" db="EMBL/GenBank/DDBJ databases">
        <authorList>
            <person name="Corre E."/>
            <person name="Pelletier E."/>
            <person name="Niang G."/>
            <person name="Scheremetjew M."/>
            <person name="Finn R."/>
            <person name="Kale V."/>
            <person name="Holt S."/>
            <person name="Cochrane G."/>
            <person name="Meng A."/>
            <person name="Brown T."/>
            <person name="Cohen L."/>
        </authorList>
    </citation>
    <scope>NUCLEOTIDE SEQUENCE</scope>
    <source>
        <strain evidence="2">UTEX LB 985</strain>
    </source>
</reference>
<dbReference type="AlphaFoldDB" id="A0A7S2IDH2"/>
<organism evidence="2">
    <name type="scientific">Haptolina brevifila</name>
    <dbReference type="NCBI Taxonomy" id="156173"/>
    <lineage>
        <taxon>Eukaryota</taxon>
        <taxon>Haptista</taxon>
        <taxon>Haptophyta</taxon>
        <taxon>Prymnesiophyceae</taxon>
        <taxon>Prymnesiales</taxon>
        <taxon>Prymnesiaceae</taxon>
        <taxon>Haptolina</taxon>
    </lineage>
</organism>
<sequence>MVLPEQYPMPPTNKIPETHLSSIGAEKSSSGVRQRPEAKRTRYKANIFRMVDSSDEEDKEESEGEESEGEESEGEEEVDSEADESEEGEVETENKEEDADMTREDGGQPAVPDPVPAAVLLLGLVVVEPVPDTVVALNMKDGVLLVGQAAEASRQRGEGA</sequence>
<proteinExistence type="predicted"/>